<dbReference type="PANTHER" id="PTHR10127:SF793">
    <property type="entry name" value="ZINC METALLOPROTEINASE NAS-31"/>
    <property type="match status" value="1"/>
</dbReference>
<proteinExistence type="predicted"/>
<dbReference type="GO" id="GO:0018996">
    <property type="term" value="P:molting cycle, collagen and cuticulin-based cuticle"/>
    <property type="evidence" value="ECO:0007669"/>
    <property type="project" value="InterPro"/>
</dbReference>
<reference evidence="5 6" key="1">
    <citation type="submission" date="2015-09" db="EMBL/GenBank/DDBJ databases">
        <title>Draft genome of the parasitic nematode Teladorsagia circumcincta isolate WARC Sus (inbred).</title>
        <authorList>
            <person name="Mitreva M."/>
        </authorList>
    </citation>
    <scope>NUCLEOTIDE SEQUENCE [LARGE SCALE GENOMIC DNA]</scope>
    <source>
        <strain evidence="5 6">S</strain>
    </source>
</reference>
<dbReference type="Pfam" id="PF01400">
    <property type="entry name" value="Astacin"/>
    <property type="match status" value="1"/>
</dbReference>
<name>A0A2G9TRR0_TELCI</name>
<feature type="active site" evidence="2">
    <location>
        <position position="166"/>
    </location>
</feature>
<keyword evidence="2 3" id="KW-0378">Hydrolase</keyword>
<keyword evidence="2 3" id="KW-0645">Protease</keyword>
<dbReference type="PROSITE" id="PS51864">
    <property type="entry name" value="ASTACIN"/>
    <property type="match status" value="1"/>
</dbReference>
<dbReference type="EC" id="3.4.24.-" evidence="3"/>
<gene>
    <name evidence="5" type="ORF">TELCIR_17809</name>
</gene>
<dbReference type="Gene3D" id="3.40.390.10">
    <property type="entry name" value="Collagenase (Catalytic Domain)"/>
    <property type="match status" value="1"/>
</dbReference>
<evidence type="ECO:0000256" key="1">
    <source>
        <dbReference type="ARBA" id="ARBA00023157"/>
    </source>
</evidence>
<sequence length="372" mass="42147">MTFLILTLLLAICVKGDLFALTPEPETEFPEEVKIFKRKTVGVVQSMGDSIEEVNTKSGVAAALFEGDIVLSKSSPLNHAYEYIAESLLTDKETETSFEKAAKLWMDDTCINFTEYKPKKMKTPSHYLLVIKGDGCSSDLGRAVDGGPQYLSLGKGCGTIGHAAHEIGHALGFFHTHTRHDRDQYITVDETNIESDWDKQFKAQTESTNNNYNLAYDYGSVMHYGATSVSKTKKSVMEAKDPNYTETMGSDIISFYDLLMMNRLYNCDELKAEKEWKTLEAELDGSEADEQRDGFMRCNYWIKAPDDKKVEVKIVELRDMDAVDGCKHAGVEIKTHSDKRLTGYSSRVIMSDYMDGHRMSVMFRRMFEYQLE</sequence>
<feature type="binding site" evidence="2">
    <location>
        <position position="175"/>
    </location>
    <ligand>
        <name>Zn(2+)</name>
        <dbReference type="ChEBI" id="CHEBI:29105"/>
        <note>catalytic</note>
    </ligand>
</feature>
<feature type="non-terminal residue" evidence="5">
    <location>
        <position position="372"/>
    </location>
</feature>
<dbReference type="GO" id="GO:0004222">
    <property type="term" value="F:metalloendopeptidase activity"/>
    <property type="evidence" value="ECO:0007669"/>
    <property type="project" value="UniProtKB-UniRule"/>
</dbReference>
<comment type="cofactor">
    <cofactor evidence="2 3">
        <name>Zn(2+)</name>
        <dbReference type="ChEBI" id="CHEBI:29105"/>
    </cofactor>
    <text evidence="2 3">Binds 1 zinc ion per subunit.</text>
</comment>
<evidence type="ECO:0000313" key="6">
    <source>
        <dbReference type="Proteomes" id="UP000230423"/>
    </source>
</evidence>
<keyword evidence="2 3" id="KW-0862">Zinc</keyword>
<dbReference type="GO" id="GO:0005576">
    <property type="term" value="C:extracellular region"/>
    <property type="evidence" value="ECO:0007669"/>
    <property type="project" value="UniProtKB-SubCell"/>
</dbReference>
<dbReference type="AlphaFoldDB" id="A0A2G9TRR0"/>
<dbReference type="PANTHER" id="PTHR10127">
    <property type="entry name" value="DISCOIDIN, CUB, EGF, LAMININ , AND ZINC METALLOPROTEASE DOMAIN CONTAINING"/>
    <property type="match status" value="1"/>
</dbReference>
<keyword evidence="2 3" id="KW-0482">Metalloprotease</keyword>
<protein>
    <recommendedName>
        <fullName evidence="3">Metalloendopeptidase</fullName>
        <ecNumber evidence="3">3.4.24.-</ecNumber>
    </recommendedName>
</protein>
<evidence type="ECO:0000256" key="3">
    <source>
        <dbReference type="RuleBase" id="RU361183"/>
    </source>
</evidence>
<dbReference type="CDD" id="cd04280">
    <property type="entry name" value="ZnMc_astacin_like"/>
    <property type="match status" value="1"/>
</dbReference>
<dbReference type="InterPro" id="IPR034035">
    <property type="entry name" value="Astacin-like_dom"/>
</dbReference>
<keyword evidence="3" id="KW-0732">Signal</keyword>
<dbReference type="EMBL" id="KZ370405">
    <property type="protein sequence ID" value="PIO60689.1"/>
    <property type="molecule type" value="Genomic_DNA"/>
</dbReference>
<keyword evidence="6" id="KW-1185">Reference proteome</keyword>
<keyword evidence="1" id="KW-1015">Disulfide bond</keyword>
<accession>A0A2G9TRR0</accession>
<feature type="signal peptide" evidence="3">
    <location>
        <begin position="1"/>
        <end position="16"/>
    </location>
</feature>
<dbReference type="InterPro" id="IPR024079">
    <property type="entry name" value="MetalloPept_cat_dom_sf"/>
</dbReference>
<dbReference type="GO" id="GO:0008270">
    <property type="term" value="F:zinc ion binding"/>
    <property type="evidence" value="ECO:0007669"/>
    <property type="project" value="UniProtKB-UniRule"/>
</dbReference>
<comment type="caution">
    <text evidence="2">Lacks conserved residue(s) required for the propagation of feature annotation.</text>
</comment>
<dbReference type="SMART" id="SM00235">
    <property type="entry name" value="ZnMc"/>
    <property type="match status" value="1"/>
</dbReference>
<feature type="binding site" evidence="2">
    <location>
        <position position="165"/>
    </location>
    <ligand>
        <name>Zn(2+)</name>
        <dbReference type="ChEBI" id="CHEBI:29105"/>
        <note>catalytic</note>
    </ligand>
</feature>
<keyword evidence="2 3" id="KW-0479">Metal-binding</keyword>
<evidence type="ECO:0000256" key="2">
    <source>
        <dbReference type="PROSITE-ProRule" id="PRU01211"/>
    </source>
</evidence>
<dbReference type="PRINTS" id="PR00480">
    <property type="entry name" value="ASTACIN"/>
</dbReference>
<feature type="binding site" evidence="2">
    <location>
        <position position="169"/>
    </location>
    <ligand>
        <name>Zn(2+)</name>
        <dbReference type="ChEBI" id="CHEBI:29105"/>
        <note>catalytic</note>
    </ligand>
</feature>
<dbReference type="SUPFAM" id="SSF55486">
    <property type="entry name" value="Metalloproteases ('zincins'), catalytic domain"/>
    <property type="match status" value="1"/>
</dbReference>
<feature type="domain" description="Peptidase M12A" evidence="4">
    <location>
        <begin position="62"/>
        <end position="268"/>
    </location>
</feature>
<dbReference type="Proteomes" id="UP000230423">
    <property type="component" value="Unassembled WGS sequence"/>
</dbReference>
<evidence type="ECO:0000313" key="5">
    <source>
        <dbReference type="EMBL" id="PIO60689.1"/>
    </source>
</evidence>
<dbReference type="InterPro" id="IPR001506">
    <property type="entry name" value="Peptidase_M12A"/>
</dbReference>
<feature type="chain" id="PRO_5013429139" description="Metalloendopeptidase" evidence="3">
    <location>
        <begin position="17"/>
        <end position="372"/>
    </location>
</feature>
<dbReference type="InterPro" id="IPR006026">
    <property type="entry name" value="Peptidase_Metallo"/>
</dbReference>
<dbReference type="GO" id="GO:0006508">
    <property type="term" value="P:proteolysis"/>
    <property type="evidence" value="ECO:0007669"/>
    <property type="project" value="UniProtKB-KW"/>
</dbReference>
<dbReference type="OrthoDB" id="291007at2759"/>
<evidence type="ECO:0000259" key="4">
    <source>
        <dbReference type="PROSITE" id="PS51864"/>
    </source>
</evidence>
<organism evidence="5 6">
    <name type="scientific">Teladorsagia circumcincta</name>
    <name type="common">Brown stomach worm</name>
    <name type="synonym">Ostertagia circumcincta</name>
    <dbReference type="NCBI Taxonomy" id="45464"/>
    <lineage>
        <taxon>Eukaryota</taxon>
        <taxon>Metazoa</taxon>
        <taxon>Ecdysozoa</taxon>
        <taxon>Nematoda</taxon>
        <taxon>Chromadorea</taxon>
        <taxon>Rhabditida</taxon>
        <taxon>Rhabditina</taxon>
        <taxon>Rhabditomorpha</taxon>
        <taxon>Strongyloidea</taxon>
        <taxon>Trichostrongylidae</taxon>
        <taxon>Teladorsagia</taxon>
    </lineage>
</organism>